<dbReference type="Pfam" id="PF10156">
    <property type="entry name" value="Med17"/>
    <property type="match status" value="1"/>
</dbReference>
<dbReference type="OMA" id="FHNIRIN"/>
<evidence type="ECO:0000256" key="8">
    <source>
        <dbReference type="RuleBase" id="RU364140"/>
    </source>
</evidence>
<dbReference type="GO" id="GO:0006357">
    <property type="term" value="P:regulation of transcription by RNA polymerase II"/>
    <property type="evidence" value="ECO:0007669"/>
    <property type="project" value="InterPro"/>
</dbReference>
<evidence type="ECO:0000256" key="5">
    <source>
        <dbReference type="ARBA" id="ARBA00023163"/>
    </source>
</evidence>
<accession>A0A0E9NKT7</accession>
<comment type="subunit">
    <text evidence="8">Component of the Mediator complex.</text>
</comment>
<evidence type="ECO:0000256" key="7">
    <source>
        <dbReference type="ARBA" id="ARBA00032014"/>
    </source>
</evidence>
<keyword evidence="6 8" id="KW-0539">Nucleus</keyword>
<dbReference type="GO" id="GO:0003712">
    <property type="term" value="F:transcription coregulator activity"/>
    <property type="evidence" value="ECO:0007669"/>
    <property type="project" value="InterPro"/>
</dbReference>
<evidence type="ECO:0000256" key="6">
    <source>
        <dbReference type="ARBA" id="ARBA00023242"/>
    </source>
</evidence>
<reference evidence="9 10" key="1">
    <citation type="journal article" date="2011" name="J. Gen. Appl. Microbiol.">
        <title>Draft genome sequencing of the enigmatic yeast Saitoella complicata.</title>
        <authorList>
            <person name="Nishida H."/>
            <person name="Hamamoto M."/>
            <person name="Sugiyama J."/>
        </authorList>
    </citation>
    <scope>NUCLEOTIDE SEQUENCE [LARGE SCALE GENOMIC DNA]</scope>
    <source>
        <strain evidence="9 10">NRRL Y-17804</strain>
    </source>
</reference>
<evidence type="ECO:0000313" key="9">
    <source>
        <dbReference type="EMBL" id="GAO50449.1"/>
    </source>
</evidence>
<keyword evidence="5 8" id="KW-0804">Transcription</keyword>
<dbReference type="GO" id="GO:0070847">
    <property type="term" value="C:core mediator complex"/>
    <property type="evidence" value="ECO:0007669"/>
    <property type="project" value="TreeGrafter"/>
</dbReference>
<dbReference type="AlphaFoldDB" id="A0A0E9NKT7"/>
<dbReference type="PANTHER" id="PTHR13114">
    <property type="entry name" value="MEDIATOR OF RNA POLYMERASE II TRANSCRIPTION SUBUNIT 17"/>
    <property type="match status" value="1"/>
</dbReference>
<keyword evidence="4 8" id="KW-0805">Transcription regulation</keyword>
<evidence type="ECO:0000256" key="3">
    <source>
        <dbReference type="ARBA" id="ARBA00019610"/>
    </source>
</evidence>
<evidence type="ECO:0000256" key="1">
    <source>
        <dbReference type="ARBA" id="ARBA00004123"/>
    </source>
</evidence>
<dbReference type="Proteomes" id="UP000033140">
    <property type="component" value="Unassembled WGS sequence"/>
</dbReference>
<dbReference type="GO" id="GO:0016592">
    <property type="term" value="C:mediator complex"/>
    <property type="evidence" value="ECO:0007669"/>
    <property type="project" value="InterPro"/>
</dbReference>
<evidence type="ECO:0000256" key="4">
    <source>
        <dbReference type="ARBA" id="ARBA00023015"/>
    </source>
</evidence>
<comment type="function">
    <text evidence="8">Component of the Mediator complex, a coactivator involved in the regulated transcription of nearly all RNA polymerase II-dependent genes. Mediator functions as a bridge to convey information from gene-specific regulatory proteins to the basal RNA polymerase II transcription machinery. Mediator is recruited to promoters by direct interactions with regulatory proteins and serves as a scaffold for the assembly of a functional preinitiation complex with RNA polymerase II and the general transcription factors.</text>
</comment>
<reference evidence="9 10" key="3">
    <citation type="journal article" date="2015" name="Genome Announc.">
        <title>Draft Genome Sequence of the Archiascomycetous Yeast Saitoella complicata.</title>
        <authorList>
            <person name="Yamauchi K."/>
            <person name="Kondo S."/>
            <person name="Hamamoto M."/>
            <person name="Takahashi Y."/>
            <person name="Ogura Y."/>
            <person name="Hayashi T."/>
            <person name="Nishida H."/>
        </authorList>
    </citation>
    <scope>NUCLEOTIDE SEQUENCE [LARGE SCALE GENOMIC DNA]</scope>
    <source>
        <strain evidence="9 10">NRRL Y-17804</strain>
    </source>
</reference>
<dbReference type="STRING" id="698492.A0A0E9NKT7"/>
<dbReference type="Gene3D" id="6.10.250.2620">
    <property type="match status" value="1"/>
</dbReference>
<dbReference type="PANTHER" id="PTHR13114:SF7">
    <property type="entry name" value="MEDIATOR OF RNA POLYMERASE II TRANSCRIPTION SUBUNIT 17"/>
    <property type="match status" value="1"/>
</dbReference>
<evidence type="ECO:0000313" key="10">
    <source>
        <dbReference type="Proteomes" id="UP000033140"/>
    </source>
</evidence>
<reference evidence="9 10" key="2">
    <citation type="journal article" date="2014" name="J. Gen. Appl. Microbiol.">
        <title>The early diverging ascomycetous budding yeast Saitoella complicata has three histone deacetylases belonging to the Clr6, Hos2, and Rpd3 lineages.</title>
        <authorList>
            <person name="Nishida H."/>
            <person name="Matsumoto T."/>
            <person name="Kondo S."/>
            <person name="Hamamoto M."/>
            <person name="Yoshikawa H."/>
        </authorList>
    </citation>
    <scope>NUCLEOTIDE SEQUENCE [LARGE SCALE GENOMIC DNA]</scope>
    <source>
        <strain evidence="9 10">NRRL Y-17804</strain>
    </source>
</reference>
<sequence>MEDDTRDVELSLTPLTSLAGEKTHTGRDLDDFLVRALAQYGEGSFRKVTAETLAKTAIAPPAERIEDTDDKASDDRRVEAVRANLIGLISKAQNEMSLSLDFLSLLVSMAKPAAAGVTMSPVLKESVQPGGLGTGRIQKAAKGEDLSVCRGWKKKALGDASDALLNAAARLEAKSDTEFGVWHDLLQLKEQGWPLVKLPGGATGRNLGLRFNYRDAGSTYGAKGVGIFTRSSNGTLDFESDITVDARRNSLRVRVLRGNGDVLASRKWQEDREDEAQRNAVEFNIHQAKDYLFEAELFLEILREAKNLAHADIRVSDDTILIPLNNNVELAIDLAARDVEEVAEEARMNGFTEYCHAVLAATHILLDHAHKVQLGRMQAPPTVLQLRATPHQPLVLRPLVAHLRHQTALEALVVEIETIAAALQKASFDARAHVTKRSNIGALAEAQDTMQLVSQLTGSPESKVQVAVASKKLVEITLRTPNSGSSHMYAIEAQWRDNSESVRKATLVTLADVGAFAREVALHNIIDNVLEVGNRQWKKFGEHEIAGRAMSNGEARRIRVVFDDGNFAIRCCTRNLFVNRNRGNELICALVVYN</sequence>
<comment type="similarity">
    <text evidence="2 8">Belongs to the Mediator complex subunit 17 family.</text>
</comment>
<name>A0A0E9NKT7_SAICN</name>
<organism evidence="9 10">
    <name type="scientific">Saitoella complicata (strain BCRC 22490 / CBS 7301 / JCM 7358 / NBRC 10748 / NRRL Y-17804)</name>
    <dbReference type="NCBI Taxonomy" id="698492"/>
    <lineage>
        <taxon>Eukaryota</taxon>
        <taxon>Fungi</taxon>
        <taxon>Dikarya</taxon>
        <taxon>Ascomycota</taxon>
        <taxon>Taphrinomycotina</taxon>
        <taxon>Taphrinomycotina incertae sedis</taxon>
        <taxon>Saitoella</taxon>
    </lineage>
</organism>
<protein>
    <recommendedName>
        <fullName evidence="3 8">Mediator of RNA polymerase II transcription subunit 17</fullName>
    </recommendedName>
    <alternativeName>
        <fullName evidence="7 8">Mediator complex subunit 17</fullName>
    </alternativeName>
</protein>
<keyword evidence="10" id="KW-1185">Reference proteome</keyword>
<keyword evidence="8" id="KW-0010">Activator</keyword>
<comment type="subcellular location">
    <subcellularLocation>
        <location evidence="1 8">Nucleus</location>
    </subcellularLocation>
</comment>
<gene>
    <name evidence="8" type="primary">MED17</name>
    <name evidence="9" type="ORF">G7K_4574-t1</name>
</gene>
<evidence type="ECO:0000256" key="2">
    <source>
        <dbReference type="ARBA" id="ARBA00005635"/>
    </source>
</evidence>
<proteinExistence type="inferred from homology"/>
<dbReference type="InterPro" id="IPR019313">
    <property type="entry name" value="Mediator_Med17"/>
</dbReference>
<comment type="caution">
    <text evidence="9">The sequence shown here is derived from an EMBL/GenBank/DDBJ whole genome shotgun (WGS) entry which is preliminary data.</text>
</comment>
<dbReference type="EMBL" id="BACD03000033">
    <property type="protein sequence ID" value="GAO50449.1"/>
    <property type="molecule type" value="Genomic_DNA"/>
</dbReference>